<sequence length="1256" mass="134875">MRNFNSTLSRYRADKQRGPGSLVRTAALGLAVLPIACATLAPIMAYAQTTTATLSGNVVDDSGAIVPGADVTLVNAGNGSVRSTKSNSGGSFVFAAVPTGDYTVTVKFNGFKSNVIKGIHLNPQDTQNLTKIMLQVGEVTQVIDVTTSDAGLSDSGERSTLITAKDIAKLSVEGRDVGELVKMLPGFAIAQTSGAIDNTAYDPGQVSVTGALRSYAANGNAANGVTLLSDGANVSDPGNYGDSTQNVNSDMVEEVKVQTSNFTAETSNGPIVVNAVGKSGTKDFHGALYAYARTYQLNAQDWLSKYEGQLKPADRYVYPGGNISGPLVIPGTNFNHAKKLTFFAGAEDYAQRNIYAYGSASQAIAHALVPTAAMRKGDFSCTSLQAYLGSSIISGCNANGSSTIANASYNNIATVPTQTRDAHTVGNGQIASTYFDPGALALLNTLPLPNSAPLNGFNYFQTNLVNNNLWQGRTRVDYSFSEKVKLFATYNIERGSQGVPEVPYYSPSQTAPMGGIDTPGGGLLSTVNSQTGGLNLTVILSPRMTNELQANMTWLHQAFVPKTPSALLKTTIGYPTSYYGLSDPTTGKPISNSTQFPQLSDYGTDGLPLNLAPDFSVGEPYARKTLPSVADNFTFAVKSHTLKAGAYVQKVINNQRLSSAVSSTSGRIANYYFGSTFQDPDGTTVFTSGNYLANFLQGMVEQFNQQNIEPQQNLYFWNINWYVTDSWKIVPRLTVDYGIRFEHLGPWQDAHGQGIAVFDPTTAGNPNAAHQGYTYHGIDKTVPNSGVAARFAFYEPRVGIAFDPYGNGKTMIRGGWGMYRNHDNWNVIQLPAAQAQGVTVTSVSGGAGIDLKQIGASNVSGTVGAGNFSSGSASANNYVVDRNDNEQPLTYTYSFTVDQELPKNVHFEIAYTGNQGRYQTAQNVNNLTLSLQNINPVPRGAFFQPDPVTGAVTPLGAIDSLSTAQVNDYRPYSKLGNIYEPRHNLYSYYNGLQTSLNKQSGHLSYGVNYTWSKALGIKDGFYNGNAVDATNLRNNYGVLSFDRTHIFNASYSYDEGAPYKGERVLRYVLNNWAVSGITGLQSGPNLQATYYANFNLVGKLGPSGGTQLNVDNKTFLGTPDVQLQPLTTCNPGQHTAPNQFVNGNCFQLPQIGQNGPFNYPYIHGPAFFNSDLTLARNIPMGEKRNLQFRFAAFNFLNHPLTSFSTSFPQQVQLNLSNLSSTGYTANPATATPAPGFGVSTIKEGRRVVEIAAKYTF</sequence>
<reference evidence="3 4" key="1">
    <citation type="submission" date="2017-06" db="EMBL/GenBank/DDBJ databases">
        <authorList>
            <person name="Kim H.J."/>
            <person name="Triplett B.A."/>
        </authorList>
    </citation>
    <scope>NUCLEOTIDE SEQUENCE [LARGE SCALE GENOMIC DNA]</scope>
    <source>
        <strain evidence="3 4">DSM 18704</strain>
    </source>
</reference>
<feature type="transmembrane region" description="Helical" evidence="1">
    <location>
        <begin position="21"/>
        <end position="47"/>
    </location>
</feature>
<dbReference type="Pfam" id="PF13620">
    <property type="entry name" value="CarboxypepD_reg"/>
    <property type="match status" value="1"/>
</dbReference>
<dbReference type="EMBL" id="FZOU01000014">
    <property type="protein sequence ID" value="SNT42664.1"/>
    <property type="molecule type" value="Genomic_DNA"/>
</dbReference>
<feature type="domain" description="TonB-dependent transporter Oar-like beta-barrel" evidence="2">
    <location>
        <begin position="278"/>
        <end position="1201"/>
    </location>
</feature>
<evidence type="ECO:0000313" key="3">
    <source>
        <dbReference type="EMBL" id="SNT42664.1"/>
    </source>
</evidence>
<keyword evidence="3" id="KW-0675">Receptor</keyword>
<dbReference type="GO" id="GO:0030246">
    <property type="term" value="F:carbohydrate binding"/>
    <property type="evidence" value="ECO:0007669"/>
    <property type="project" value="InterPro"/>
</dbReference>
<dbReference type="AlphaFoldDB" id="A0A239MKJ5"/>
<dbReference type="Proteomes" id="UP000198356">
    <property type="component" value="Unassembled WGS sequence"/>
</dbReference>
<dbReference type="SUPFAM" id="SSF56935">
    <property type="entry name" value="Porins"/>
    <property type="match status" value="1"/>
</dbReference>
<gene>
    <name evidence="3" type="ORF">SAMN05421770_11413</name>
</gene>
<proteinExistence type="predicted"/>
<organism evidence="3 4">
    <name type="scientific">Granulicella rosea</name>
    <dbReference type="NCBI Taxonomy" id="474952"/>
    <lineage>
        <taxon>Bacteria</taxon>
        <taxon>Pseudomonadati</taxon>
        <taxon>Acidobacteriota</taxon>
        <taxon>Terriglobia</taxon>
        <taxon>Terriglobales</taxon>
        <taxon>Acidobacteriaceae</taxon>
        <taxon>Granulicella</taxon>
    </lineage>
</organism>
<evidence type="ECO:0000256" key="1">
    <source>
        <dbReference type="SAM" id="Phobius"/>
    </source>
</evidence>
<dbReference type="Pfam" id="PF25183">
    <property type="entry name" value="OMP_b-brl_4"/>
    <property type="match status" value="1"/>
</dbReference>
<keyword evidence="1" id="KW-0472">Membrane</keyword>
<keyword evidence="4" id="KW-1185">Reference proteome</keyword>
<evidence type="ECO:0000313" key="4">
    <source>
        <dbReference type="Proteomes" id="UP000198356"/>
    </source>
</evidence>
<evidence type="ECO:0000259" key="2">
    <source>
        <dbReference type="Pfam" id="PF25183"/>
    </source>
</evidence>
<dbReference type="SUPFAM" id="SSF49452">
    <property type="entry name" value="Starch-binding domain-like"/>
    <property type="match status" value="1"/>
</dbReference>
<name>A0A239MKJ5_9BACT</name>
<dbReference type="Gene3D" id="2.60.40.1120">
    <property type="entry name" value="Carboxypeptidase-like, regulatory domain"/>
    <property type="match status" value="1"/>
</dbReference>
<dbReference type="InterPro" id="IPR013784">
    <property type="entry name" value="Carb-bd-like_fold"/>
</dbReference>
<accession>A0A239MKJ5</accession>
<keyword evidence="1" id="KW-1133">Transmembrane helix</keyword>
<protein>
    <submittedName>
        <fullName evidence="3">TonB-dependent Receptor Plug Domain</fullName>
    </submittedName>
</protein>
<keyword evidence="1" id="KW-0812">Transmembrane</keyword>
<dbReference type="InterPro" id="IPR057601">
    <property type="entry name" value="Oar-like_b-barrel"/>
</dbReference>